<accession>A0A2T7PBV8</accession>
<keyword evidence="2" id="KW-1185">Reference proteome</keyword>
<name>A0A2T7PBV8_POMCA</name>
<evidence type="ECO:0000313" key="2">
    <source>
        <dbReference type="Proteomes" id="UP000245119"/>
    </source>
</evidence>
<dbReference type="Proteomes" id="UP000245119">
    <property type="component" value="Linkage Group LG5"/>
</dbReference>
<reference evidence="1 2" key="1">
    <citation type="submission" date="2018-04" db="EMBL/GenBank/DDBJ databases">
        <title>The genome of golden apple snail Pomacea canaliculata provides insight into stress tolerance and invasive adaptation.</title>
        <authorList>
            <person name="Liu C."/>
            <person name="Liu B."/>
            <person name="Ren Y."/>
            <person name="Zhang Y."/>
            <person name="Wang H."/>
            <person name="Li S."/>
            <person name="Jiang F."/>
            <person name="Yin L."/>
            <person name="Zhang G."/>
            <person name="Qian W."/>
            <person name="Fan W."/>
        </authorList>
    </citation>
    <scope>NUCLEOTIDE SEQUENCE [LARGE SCALE GENOMIC DNA]</scope>
    <source>
        <strain evidence="1">SZHN2017</strain>
        <tissue evidence="1">Muscle</tissue>
    </source>
</reference>
<dbReference type="EMBL" id="PZQS01000005">
    <property type="protein sequence ID" value="PVD30898.1"/>
    <property type="molecule type" value="Genomic_DNA"/>
</dbReference>
<comment type="caution">
    <text evidence="1">The sequence shown here is derived from an EMBL/GenBank/DDBJ whole genome shotgun (WGS) entry which is preliminary data.</text>
</comment>
<organism evidence="1 2">
    <name type="scientific">Pomacea canaliculata</name>
    <name type="common">Golden apple snail</name>
    <dbReference type="NCBI Taxonomy" id="400727"/>
    <lineage>
        <taxon>Eukaryota</taxon>
        <taxon>Metazoa</taxon>
        <taxon>Spiralia</taxon>
        <taxon>Lophotrochozoa</taxon>
        <taxon>Mollusca</taxon>
        <taxon>Gastropoda</taxon>
        <taxon>Caenogastropoda</taxon>
        <taxon>Architaenioglossa</taxon>
        <taxon>Ampullarioidea</taxon>
        <taxon>Ampullariidae</taxon>
        <taxon>Pomacea</taxon>
    </lineage>
</organism>
<evidence type="ECO:0000313" key="1">
    <source>
        <dbReference type="EMBL" id="PVD30898.1"/>
    </source>
</evidence>
<dbReference type="AlphaFoldDB" id="A0A2T7PBV8"/>
<sequence length="192" mass="21875">MLCTVAEDLQVTAFQGASAHIYLPCRYRIAEFYTRYNGSDMATHYCFFRVSGFNKIKDGHQHLGGFELIFFTMNNLKEEGFMKGFLKFSIDSMDWKDLKFESRVDETEEFSILEVKQCSVTLKFRPHESLFAGRRRHRMAGIVIVAPNDIIVERSGLPSSPSFPLCGLPASQGGHNQTFEDRKVQLGLTVVM</sequence>
<protein>
    <submittedName>
        <fullName evidence="1">Uncharacterized protein</fullName>
    </submittedName>
</protein>
<proteinExistence type="predicted"/>
<gene>
    <name evidence="1" type="ORF">C0Q70_10173</name>
</gene>